<dbReference type="InterPro" id="IPR043504">
    <property type="entry name" value="Peptidase_S1_PA_chymotrypsin"/>
</dbReference>
<name>A0A670JD31_PODMU</name>
<dbReference type="Proteomes" id="UP000472272">
    <property type="component" value="Chromosome 10"/>
</dbReference>
<dbReference type="Pfam" id="PF00089">
    <property type="entry name" value="Trypsin"/>
    <property type="match status" value="2"/>
</dbReference>
<dbReference type="PROSITE" id="PS50240">
    <property type="entry name" value="TRYPSIN_DOM"/>
    <property type="match status" value="1"/>
</dbReference>
<comment type="similarity">
    <text evidence="1">Belongs to the peptidase S1 family. Snake venom subfamily.</text>
</comment>
<dbReference type="InterPro" id="IPR018114">
    <property type="entry name" value="TRYPSIN_HIS"/>
</dbReference>
<dbReference type="PANTHER" id="PTHR24252:SF8">
    <property type="entry name" value="ACROSIN"/>
    <property type="match status" value="1"/>
</dbReference>
<evidence type="ECO:0000256" key="1">
    <source>
        <dbReference type="ARBA" id="ARBA00009228"/>
    </source>
</evidence>
<reference evidence="4" key="2">
    <citation type="submission" date="2025-08" db="UniProtKB">
        <authorList>
            <consortium name="Ensembl"/>
        </authorList>
    </citation>
    <scope>IDENTIFICATION</scope>
</reference>
<evidence type="ECO:0000313" key="4">
    <source>
        <dbReference type="Ensembl" id="ENSPMRP00000022095.1"/>
    </source>
</evidence>
<proteinExistence type="inferred from homology"/>
<keyword evidence="2" id="KW-1015">Disulfide bond</keyword>
<evidence type="ECO:0000259" key="3">
    <source>
        <dbReference type="PROSITE" id="PS50240"/>
    </source>
</evidence>
<dbReference type="PROSITE" id="PS00134">
    <property type="entry name" value="TRYPSIN_HIS"/>
    <property type="match status" value="1"/>
</dbReference>
<dbReference type="AlphaFoldDB" id="A0A670JD31"/>
<dbReference type="GO" id="GO:0004252">
    <property type="term" value="F:serine-type endopeptidase activity"/>
    <property type="evidence" value="ECO:0007669"/>
    <property type="project" value="InterPro"/>
</dbReference>
<dbReference type="SUPFAM" id="SSF50494">
    <property type="entry name" value="Trypsin-like serine proteases"/>
    <property type="match status" value="1"/>
</dbReference>
<accession>A0A670JD31</accession>
<dbReference type="InterPro" id="IPR001254">
    <property type="entry name" value="Trypsin_dom"/>
</dbReference>
<keyword evidence="5" id="KW-1185">Reference proteome</keyword>
<evidence type="ECO:0000313" key="5">
    <source>
        <dbReference type="Proteomes" id="UP000472272"/>
    </source>
</evidence>
<evidence type="ECO:0000256" key="2">
    <source>
        <dbReference type="ARBA" id="ARBA00023157"/>
    </source>
</evidence>
<dbReference type="SMART" id="SM00020">
    <property type="entry name" value="Tryp_SPc"/>
    <property type="match status" value="1"/>
</dbReference>
<dbReference type="OMA" id="LIPMATC"/>
<dbReference type="PANTHER" id="PTHR24252">
    <property type="entry name" value="ACROSIN-RELATED"/>
    <property type="match status" value="1"/>
</dbReference>
<dbReference type="Gene3D" id="2.40.10.10">
    <property type="entry name" value="Trypsin-like serine proteases"/>
    <property type="match status" value="3"/>
</dbReference>
<dbReference type="Ensembl" id="ENSPMRT00000023468.1">
    <property type="protein sequence ID" value="ENSPMRP00000022095.1"/>
    <property type="gene ID" value="ENSPMRG00000014375.1"/>
</dbReference>
<dbReference type="GO" id="GO:0007340">
    <property type="term" value="P:acrosome reaction"/>
    <property type="evidence" value="ECO:0007669"/>
    <property type="project" value="TreeGrafter"/>
</dbReference>
<dbReference type="GO" id="GO:0006508">
    <property type="term" value="P:proteolysis"/>
    <property type="evidence" value="ECO:0007669"/>
    <property type="project" value="InterPro"/>
</dbReference>
<dbReference type="GeneTree" id="ENSGT00940000162430"/>
<reference evidence="4 5" key="1">
    <citation type="journal article" date="2019" name="Proc. Natl. Acad. Sci. U.S.A.">
        <title>Regulatory changes in pterin and carotenoid genes underlie balanced color polymorphisms in the wall lizard.</title>
        <authorList>
            <person name="Andrade P."/>
            <person name="Pinho C."/>
            <person name="Perez I de Lanuza G."/>
            <person name="Afonso S."/>
            <person name="Brejcha J."/>
            <person name="Rubin C.J."/>
            <person name="Wallerman O."/>
            <person name="Pereira P."/>
            <person name="Sabatino S.J."/>
            <person name="Bellati A."/>
            <person name="Pellitteri-Rosa D."/>
            <person name="Bosakova Z."/>
            <person name="Bunikis I."/>
            <person name="Carretero M.A."/>
            <person name="Feiner N."/>
            <person name="Marsik P."/>
            <person name="Pauperio F."/>
            <person name="Salvi D."/>
            <person name="Soler L."/>
            <person name="While G.M."/>
            <person name="Uller T."/>
            <person name="Font E."/>
            <person name="Andersson L."/>
            <person name="Carneiro M."/>
        </authorList>
    </citation>
    <scope>NUCLEOTIDE SEQUENCE</scope>
</reference>
<feature type="domain" description="Peptidase S1" evidence="3">
    <location>
        <begin position="39"/>
        <end position="197"/>
    </location>
</feature>
<dbReference type="CDD" id="cd00190">
    <property type="entry name" value="Tryp_SPc"/>
    <property type="match status" value="1"/>
</dbReference>
<organism evidence="4 5">
    <name type="scientific">Podarcis muralis</name>
    <name type="common">Wall lizard</name>
    <name type="synonym">Lacerta muralis</name>
    <dbReference type="NCBI Taxonomy" id="64176"/>
    <lineage>
        <taxon>Eukaryota</taxon>
        <taxon>Metazoa</taxon>
        <taxon>Chordata</taxon>
        <taxon>Craniata</taxon>
        <taxon>Vertebrata</taxon>
        <taxon>Euteleostomi</taxon>
        <taxon>Lepidosauria</taxon>
        <taxon>Squamata</taxon>
        <taxon>Bifurcata</taxon>
        <taxon>Unidentata</taxon>
        <taxon>Episquamata</taxon>
        <taxon>Laterata</taxon>
        <taxon>Lacertibaenia</taxon>
        <taxon>Lacertidae</taxon>
        <taxon>Podarcis</taxon>
    </lineage>
</organism>
<protein>
    <recommendedName>
        <fullName evidence="3">Peptidase S1 domain-containing protein</fullName>
    </recommendedName>
</protein>
<dbReference type="InterPro" id="IPR009003">
    <property type="entry name" value="Peptidase_S1_PA"/>
</dbReference>
<sequence length="226" mass="24468">GNPTLELLDVVLKRRGAQLTPCGVCGRRPMAGSHNLLRVVGSSNASPGTWPWMVSFQIKTFRGYFSFCGGSLISPRWVLSAAHCFQKHFLNDTYRKVHNDISLVELNEPVNCTDYIQPACLPDDSVVVSLLKHCYVSGFGIIDPKSEICRETRPPEGAGTVDLIPMATCSSPDWWSNRILEENICAGTLEGGVASCKVVKLQQNQGYGFGLGAKLSSAPGAAEPLL</sequence>
<reference evidence="4" key="3">
    <citation type="submission" date="2025-09" db="UniProtKB">
        <authorList>
            <consortium name="Ensembl"/>
        </authorList>
    </citation>
    <scope>IDENTIFICATION</scope>
</reference>